<reference evidence="7 8" key="1">
    <citation type="submission" date="2020-05" db="EMBL/GenBank/DDBJ databases">
        <title>Compete genome of Limnobacter sp. SAORIC-580.</title>
        <authorList>
            <person name="Song J."/>
            <person name="Cho J.-C."/>
        </authorList>
    </citation>
    <scope>NUCLEOTIDE SEQUENCE [LARGE SCALE GENOMIC DNA]</scope>
    <source>
        <strain evidence="7 8">SAORIC-580</strain>
    </source>
</reference>
<dbReference type="Proteomes" id="UP000501130">
    <property type="component" value="Chromosome"/>
</dbReference>
<evidence type="ECO:0000256" key="5">
    <source>
        <dbReference type="ARBA" id="ARBA00023136"/>
    </source>
</evidence>
<dbReference type="Pfam" id="PF01810">
    <property type="entry name" value="LysE"/>
    <property type="match status" value="1"/>
</dbReference>
<evidence type="ECO:0000256" key="4">
    <source>
        <dbReference type="ARBA" id="ARBA00022989"/>
    </source>
</evidence>
<gene>
    <name evidence="7" type="ORF">HKT17_06595</name>
</gene>
<proteinExistence type="predicted"/>
<accession>A0ABX6N4U3</accession>
<evidence type="ECO:0000313" key="8">
    <source>
        <dbReference type="Proteomes" id="UP000501130"/>
    </source>
</evidence>
<protein>
    <submittedName>
        <fullName evidence="7">LysE family translocator</fullName>
    </submittedName>
</protein>
<feature type="transmembrane region" description="Helical" evidence="6">
    <location>
        <begin position="152"/>
        <end position="180"/>
    </location>
</feature>
<dbReference type="PANTHER" id="PTHR30086:SF20">
    <property type="entry name" value="ARGININE EXPORTER PROTEIN ARGO-RELATED"/>
    <property type="match status" value="1"/>
</dbReference>
<evidence type="ECO:0000313" key="7">
    <source>
        <dbReference type="EMBL" id="QJR29404.1"/>
    </source>
</evidence>
<feature type="transmembrane region" description="Helical" evidence="6">
    <location>
        <begin position="113"/>
        <end position="140"/>
    </location>
</feature>
<organism evidence="7 8">
    <name type="scientific">Limnobacter profundi</name>
    <dbReference type="NCBI Taxonomy" id="2732163"/>
    <lineage>
        <taxon>Bacteria</taxon>
        <taxon>Pseudomonadati</taxon>
        <taxon>Pseudomonadota</taxon>
        <taxon>Betaproteobacteria</taxon>
        <taxon>Burkholderiales</taxon>
        <taxon>Burkholderiaceae</taxon>
        <taxon>Limnobacter</taxon>
    </lineage>
</organism>
<feature type="transmembrane region" description="Helical" evidence="6">
    <location>
        <begin position="6"/>
        <end position="29"/>
    </location>
</feature>
<dbReference type="RefSeq" id="WP_171098758.1">
    <property type="nucleotide sequence ID" value="NZ_CP053084.1"/>
</dbReference>
<keyword evidence="3 6" id="KW-0812">Transmembrane</keyword>
<feature type="transmembrane region" description="Helical" evidence="6">
    <location>
        <begin position="41"/>
        <end position="66"/>
    </location>
</feature>
<dbReference type="EMBL" id="CP053084">
    <property type="protein sequence ID" value="QJR29404.1"/>
    <property type="molecule type" value="Genomic_DNA"/>
</dbReference>
<keyword evidence="5 6" id="KW-0472">Membrane</keyword>
<evidence type="ECO:0000256" key="2">
    <source>
        <dbReference type="ARBA" id="ARBA00022475"/>
    </source>
</evidence>
<keyword evidence="8" id="KW-1185">Reference proteome</keyword>
<dbReference type="InterPro" id="IPR001123">
    <property type="entry name" value="LeuE-type"/>
</dbReference>
<evidence type="ECO:0000256" key="6">
    <source>
        <dbReference type="SAM" id="Phobius"/>
    </source>
</evidence>
<comment type="subcellular location">
    <subcellularLocation>
        <location evidence="1">Cell membrane</location>
        <topology evidence="1">Multi-pass membrane protein</topology>
    </subcellularLocation>
</comment>
<keyword evidence="2" id="KW-1003">Cell membrane</keyword>
<evidence type="ECO:0000256" key="1">
    <source>
        <dbReference type="ARBA" id="ARBA00004651"/>
    </source>
</evidence>
<name>A0ABX6N4U3_9BURK</name>
<sequence>MQDLSSLYAFLVVGGLLSITPGPNMIYVISRSITQGRRAGLTSLGGVVVGYLFYMFGAAFGITAFFKTQPHAAQILSACGAVYMGWLGWNAIRPGGRSPLEIREQLPREHAGKLFAMGATTSLLNPKLALIFLTLLPQFIDETQGRVLEQSLFYGGLLIAMFAGVNAGMAIFSGSMANFLARKPAWLLAQRLLMGITLLALSAEMAIQAMG</sequence>
<keyword evidence="4 6" id="KW-1133">Transmembrane helix</keyword>
<feature type="transmembrane region" description="Helical" evidence="6">
    <location>
        <begin position="192"/>
        <end position="210"/>
    </location>
</feature>
<dbReference type="PANTHER" id="PTHR30086">
    <property type="entry name" value="ARGININE EXPORTER PROTEIN ARGO"/>
    <property type="match status" value="1"/>
</dbReference>
<evidence type="ECO:0000256" key="3">
    <source>
        <dbReference type="ARBA" id="ARBA00022692"/>
    </source>
</evidence>